<protein>
    <recommendedName>
        <fullName evidence="1">N-acetyltransferase domain-containing protein</fullName>
    </recommendedName>
</protein>
<dbReference type="STRING" id="766136.BHF68_06065"/>
<name>A0A1E5G2F3_9FIRM</name>
<dbReference type="SUPFAM" id="SSF55729">
    <property type="entry name" value="Acyl-CoA N-acyltransferases (Nat)"/>
    <property type="match status" value="1"/>
</dbReference>
<gene>
    <name evidence="2" type="ORF">BHF68_06065</name>
</gene>
<comment type="caution">
    <text evidence="2">The sequence shown here is derived from an EMBL/GenBank/DDBJ whole genome shotgun (WGS) entry which is preliminary data.</text>
</comment>
<dbReference type="PANTHER" id="PTHR42791:SF1">
    <property type="entry name" value="N-ACETYLTRANSFERASE DOMAIN-CONTAINING PROTEIN"/>
    <property type="match status" value="1"/>
</dbReference>
<dbReference type="EMBL" id="MIJE01000022">
    <property type="protein sequence ID" value="OEF97159.1"/>
    <property type="molecule type" value="Genomic_DNA"/>
</dbReference>
<dbReference type="InterPro" id="IPR016181">
    <property type="entry name" value="Acyl_CoA_acyltransferase"/>
</dbReference>
<dbReference type="CDD" id="cd04301">
    <property type="entry name" value="NAT_SF"/>
    <property type="match status" value="1"/>
</dbReference>
<feature type="domain" description="N-acetyltransferase" evidence="1">
    <location>
        <begin position="4"/>
        <end position="208"/>
    </location>
</feature>
<dbReference type="GO" id="GO:0016747">
    <property type="term" value="F:acyltransferase activity, transferring groups other than amino-acyl groups"/>
    <property type="evidence" value="ECO:0007669"/>
    <property type="project" value="InterPro"/>
</dbReference>
<accession>A0A1E5G2F3</accession>
<keyword evidence="3" id="KW-1185">Reference proteome</keyword>
<dbReference type="Proteomes" id="UP000094296">
    <property type="component" value="Unassembled WGS sequence"/>
</dbReference>
<dbReference type="InterPro" id="IPR052523">
    <property type="entry name" value="Trichothecene_AcTrans"/>
</dbReference>
<sequence length="208" mass="23857">MIRIEMVNKNVSQMEMAAKVFARAFQQEGINRYVYDFSNEKIEALLEKHIFEDLIFNMKNNGYSLLVALQDDEVVGAALIKKHMEEKKPLINKVKEVLRKIRISLPLVVHMKIRNTIKLAKGVSLTNKLESNHIILSALAVFPEHQGKGIGKLLLAEVHRISNDSGAPGTYLYTADEKNKRLYERLKYKLIENKAAGELTIHHMYRTN</sequence>
<dbReference type="RefSeq" id="WP_069643205.1">
    <property type="nucleotide sequence ID" value="NZ_MIJE01000022.1"/>
</dbReference>
<dbReference type="Pfam" id="PF00583">
    <property type="entry name" value="Acetyltransf_1"/>
    <property type="match status" value="1"/>
</dbReference>
<dbReference type="InterPro" id="IPR000182">
    <property type="entry name" value="GNAT_dom"/>
</dbReference>
<proteinExistence type="predicted"/>
<dbReference type="AlphaFoldDB" id="A0A1E5G2F3"/>
<dbReference type="Gene3D" id="3.40.630.30">
    <property type="match status" value="1"/>
</dbReference>
<organism evidence="2 3">
    <name type="scientific">Desulfuribacillus alkaliarsenatis</name>
    <dbReference type="NCBI Taxonomy" id="766136"/>
    <lineage>
        <taxon>Bacteria</taxon>
        <taxon>Bacillati</taxon>
        <taxon>Bacillota</taxon>
        <taxon>Desulfuribacillia</taxon>
        <taxon>Desulfuribacillales</taxon>
        <taxon>Desulfuribacillaceae</taxon>
        <taxon>Desulfuribacillus</taxon>
    </lineage>
</organism>
<dbReference type="PROSITE" id="PS51186">
    <property type="entry name" value="GNAT"/>
    <property type="match status" value="1"/>
</dbReference>
<reference evidence="2 3" key="1">
    <citation type="submission" date="2016-09" db="EMBL/GenBank/DDBJ databases">
        <title>Draft genome sequence for the type strain of Desulfuribacillus alkaliarsenatis AHT28, an obligately anaerobic, sulfidogenic bacterium isolated from Russian soda lake sediments.</title>
        <authorList>
            <person name="Abin C.A."/>
            <person name="Hollibaugh J.T."/>
        </authorList>
    </citation>
    <scope>NUCLEOTIDE SEQUENCE [LARGE SCALE GENOMIC DNA]</scope>
    <source>
        <strain evidence="2 3">AHT28</strain>
    </source>
</reference>
<evidence type="ECO:0000259" key="1">
    <source>
        <dbReference type="PROSITE" id="PS51186"/>
    </source>
</evidence>
<evidence type="ECO:0000313" key="2">
    <source>
        <dbReference type="EMBL" id="OEF97159.1"/>
    </source>
</evidence>
<dbReference type="PANTHER" id="PTHR42791">
    <property type="entry name" value="GNAT FAMILY ACETYLTRANSFERASE"/>
    <property type="match status" value="1"/>
</dbReference>
<evidence type="ECO:0000313" key="3">
    <source>
        <dbReference type="Proteomes" id="UP000094296"/>
    </source>
</evidence>